<keyword evidence="3" id="KW-1185">Reference proteome</keyword>
<keyword evidence="1" id="KW-1133">Transmembrane helix</keyword>
<feature type="transmembrane region" description="Helical" evidence="1">
    <location>
        <begin position="134"/>
        <end position="156"/>
    </location>
</feature>
<dbReference type="RefSeq" id="WP_200390636.1">
    <property type="nucleotide sequence ID" value="NZ_JAENIO010000006.1"/>
</dbReference>
<evidence type="ECO:0000313" key="3">
    <source>
        <dbReference type="Proteomes" id="UP000604083"/>
    </source>
</evidence>
<comment type="caution">
    <text evidence="2">The sequence shown here is derived from an EMBL/GenBank/DDBJ whole genome shotgun (WGS) entry which is preliminary data.</text>
</comment>
<name>A0A934RPP4_9BACT</name>
<feature type="transmembrane region" description="Helical" evidence="1">
    <location>
        <begin position="44"/>
        <end position="62"/>
    </location>
</feature>
<feature type="transmembrane region" description="Helical" evidence="1">
    <location>
        <begin position="7"/>
        <end position="24"/>
    </location>
</feature>
<feature type="transmembrane region" description="Helical" evidence="1">
    <location>
        <begin position="104"/>
        <end position="122"/>
    </location>
</feature>
<dbReference type="Proteomes" id="UP000604083">
    <property type="component" value="Unassembled WGS sequence"/>
</dbReference>
<keyword evidence="1" id="KW-0812">Transmembrane</keyword>
<dbReference type="EMBL" id="JAENIO010000006">
    <property type="protein sequence ID" value="MBK1833203.1"/>
    <property type="molecule type" value="Genomic_DNA"/>
</dbReference>
<accession>A0A934RPP4</accession>
<sequence length="191" mass="21348">MSPTTRFLVSHVFIALVVNFSILSDLIRFDNTALCEEGSFVEDISFFSFLAGAFVFFSASFHREGFARFGARALAVAYLAFFLREVDVADHNVPFPLKQLGSNLLKDTLVGLAALAFGFVFLRRYRDRIPALLASHRLLFTRLLLLGSALFVIASGFEQRDLMVVEEILETNAAFAFFVASLLFSQSDPLR</sequence>
<organism evidence="2 3">
    <name type="scientific">Roseibacillus ishigakijimensis</name>
    <dbReference type="NCBI Taxonomy" id="454146"/>
    <lineage>
        <taxon>Bacteria</taxon>
        <taxon>Pseudomonadati</taxon>
        <taxon>Verrucomicrobiota</taxon>
        <taxon>Verrucomicrobiia</taxon>
        <taxon>Verrucomicrobiales</taxon>
        <taxon>Verrucomicrobiaceae</taxon>
        <taxon>Roseibacillus</taxon>
    </lineage>
</organism>
<dbReference type="AlphaFoldDB" id="A0A934RPP4"/>
<evidence type="ECO:0000313" key="2">
    <source>
        <dbReference type="EMBL" id="MBK1833203.1"/>
    </source>
</evidence>
<evidence type="ECO:0000256" key="1">
    <source>
        <dbReference type="SAM" id="Phobius"/>
    </source>
</evidence>
<feature type="transmembrane region" description="Helical" evidence="1">
    <location>
        <begin position="168"/>
        <end position="185"/>
    </location>
</feature>
<gene>
    <name evidence="2" type="ORF">JIN78_03945</name>
</gene>
<protein>
    <submittedName>
        <fullName evidence="2">Uncharacterized protein</fullName>
    </submittedName>
</protein>
<feature type="transmembrane region" description="Helical" evidence="1">
    <location>
        <begin position="69"/>
        <end position="84"/>
    </location>
</feature>
<reference evidence="2" key="1">
    <citation type="submission" date="2021-01" db="EMBL/GenBank/DDBJ databases">
        <title>Modified the classification status of verrucomicrobia.</title>
        <authorList>
            <person name="Feng X."/>
        </authorList>
    </citation>
    <scope>NUCLEOTIDE SEQUENCE</scope>
    <source>
        <strain evidence="2">KCTC 12986</strain>
    </source>
</reference>
<keyword evidence="1" id="KW-0472">Membrane</keyword>
<proteinExistence type="predicted"/>